<evidence type="ECO:0000313" key="2">
    <source>
        <dbReference type="EMBL" id="AEH56675.1"/>
    </source>
</evidence>
<dbReference type="SMART" id="SM00850">
    <property type="entry name" value="LytTR"/>
    <property type="match status" value="1"/>
</dbReference>
<evidence type="ECO:0000313" key="3">
    <source>
        <dbReference type="Proteomes" id="UP000001502"/>
    </source>
</evidence>
<keyword evidence="2" id="KW-0238">DNA-binding</keyword>
<dbReference type="InterPro" id="IPR046947">
    <property type="entry name" value="LytR-like"/>
</dbReference>
<dbReference type="HOGENOM" id="CLU_106729_2_1_9"/>
<dbReference type="AlphaFoldDB" id="F8DGR4"/>
<dbReference type="InterPro" id="IPR007492">
    <property type="entry name" value="LytTR_DNA-bd_dom"/>
</dbReference>
<dbReference type="PANTHER" id="PTHR37299:SF1">
    <property type="entry name" value="STAGE 0 SPORULATION PROTEIN A HOMOLOG"/>
    <property type="match status" value="1"/>
</dbReference>
<evidence type="ECO:0000259" key="1">
    <source>
        <dbReference type="PROSITE" id="PS50930"/>
    </source>
</evidence>
<dbReference type="Pfam" id="PF04397">
    <property type="entry name" value="LytTR"/>
    <property type="match status" value="1"/>
</dbReference>
<proteinExistence type="predicted"/>
<dbReference type="GO" id="GO:0000156">
    <property type="term" value="F:phosphorelay response regulator activity"/>
    <property type="evidence" value="ECO:0007669"/>
    <property type="project" value="InterPro"/>
</dbReference>
<sequence>MRIGVGMKIRFEEKQDIPENNPCVVIQAKQLSDQAREVMDYLEQFSTVNQVVIPIKTDDHLIMVKIDDIILAEIDKNQLTIYTTDKTFTVRDTLTKFQHRINRRNFLQISRHAVMNIDHLESLSDSFSGNMMAKLTRGVKSSVSRKYVKSLMDYLGV</sequence>
<feature type="domain" description="HTH LytTR-type" evidence="1">
    <location>
        <begin position="53"/>
        <end position="157"/>
    </location>
</feature>
<accession>F8DGR4</accession>
<reference evidence="3" key="1">
    <citation type="submission" date="2011-06" db="EMBL/GenBank/DDBJ databases">
        <title>Complete sequence of Streptococcus parasanguinis strain ATCC 15912.</title>
        <authorList>
            <person name="Muzny D."/>
            <person name="Qin X."/>
            <person name="Buhay C."/>
            <person name="Dugan-Rocha S."/>
            <person name="Ding Y."/>
            <person name="Chen G."/>
            <person name="Hawes A."/>
            <person name="Holder M."/>
            <person name="Jhangiani S."/>
            <person name="Johnson A."/>
            <person name="Khan Z."/>
            <person name="Li Z."/>
            <person name="Liu W."/>
            <person name="Liu X."/>
            <person name="Perez L."/>
            <person name="Shen H."/>
            <person name="Wang Q."/>
            <person name="Watt J."/>
            <person name="Xi L."/>
            <person name="Xin Y."/>
            <person name="Zhou J."/>
            <person name="Deng J."/>
            <person name="Jiang H."/>
            <person name="Liu Y."/>
            <person name="Qu J."/>
            <person name="Song X.-Z."/>
            <person name="Zhang L."/>
            <person name="Villasana D."/>
            <person name="Johnson A."/>
            <person name="Liu J."/>
            <person name="Liyanage D."/>
            <person name="Lorensuhewa L."/>
            <person name="Robinson T."/>
            <person name="Song A."/>
            <person name="Song B.-B."/>
            <person name="Dinh H."/>
            <person name="Thornton R."/>
            <person name="Coyle M."/>
            <person name="Francisco L."/>
            <person name="Jackson L."/>
            <person name="Javaid M."/>
            <person name="Korchina V."/>
            <person name="Kovar C."/>
            <person name="Mata R."/>
            <person name="Mathew T."/>
            <person name="Ngo R."/>
            <person name="Nguyen L."/>
            <person name="Nguyen N."/>
            <person name="Okwuonu G."/>
            <person name="Ongeri F."/>
            <person name="Pham C."/>
            <person name="Simmons D."/>
            <person name="Wilczek-Boney K."/>
            <person name="Hale W."/>
            <person name="Jakkamsetti A."/>
            <person name="Pham P."/>
            <person name="Ruth R."/>
            <person name="San Lucas F."/>
            <person name="Warren J."/>
            <person name="Zhang J."/>
            <person name="Zhao Z."/>
            <person name="Zhou C."/>
            <person name="Zhu D."/>
            <person name="Lee S."/>
            <person name="Bess C."/>
            <person name="Blankenburg K."/>
            <person name="Forbes L."/>
            <person name="Fu Q."/>
            <person name="Gubbala S."/>
            <person name="Hirani K."/>
            <person name="Jayaseelan J.C."/>
            <person name="Lara F."/>
            <person name="Munidasa M."/>
            <person name="Palculict T."/>
            <person name="Patil S."/>
            <person name="Pu L.-L."/>
            <person name="Saada N."/>
            <person name="Tang L."/>
            <person name="Weissenberger G."/>
            <person name="Zhu Y."/>
            <person name="Hemphill L."/>
            <person name="Shang Y."/>
            <person name="Youmans B."/>
            <person name="Ayvaz T."/>
            <person name="Ross M."/>
            <person name="Santibanez J."/>
            <person name="Aqrawi P."/>
            <person name="Gross S."/>
            <person name="Joshi V."/>
            <person name="Fowler G."/>
            <person name="Nazareth L."/>
            <person name="Reid J."/>
            <person name="Worley K."/>
            <person name="Petrosino J."/>
            <person name="Highlander S."/>
            <person name="Gibbs R."/>
        </authorList>
    </citation>
    <scope>NUCLEOTIDE SEQUENCE [LARGE SCALE GENOMIC DNA]</scope>
    <source>
        <strain evidence="3">ATCC 15912 / DSM 6778 / CIP 104372 / LMG 14537</strain>
    </source>
</reference>
<organism evidence="2 3">
    <name type="scientific">Streptococcus parasanguinis (strain ATCC 15912 / DSM 6778 / CIP 104372 / LMG 14537)</name>
    <dbReference type="NCBI Taxonomy" id="760570"/>
    <lineage>
        <taxon>Bacteria</taxon>
        <taxon>Bacillati</taxon>
        <taxon>Bacillota</taxon>
        <taxon>Bacilli</taxon>
        <taxon>Lactobacillales</taxon>
        <taxon>Streptococcaceae</taxon>
        <taxon>Streptococcus</taxon>
    </lineage>
</organism>
<protein>
    <submittedName>
        <fullName evidence="2">LytTr DNA-binding domain protein</fullName>
    </submittedName>
</protein>
<dbReference type="Gene3D" id="2.40.50.1020">
    <property type="entry name" value="LytTr DNA-binding domain"/>
    <property type="match status" value="1"/>
</dbReference>
<dbReference type="GO" id="GO:0003677">
    <property type="term" value="F:DNA binding"/>
    <property type="evidence" value="ECO:0007669"/>
    <property type="project" value="UniProtKB-KW"/>
</dbReference>
<gene>
    <name evidence="2" type="ordered locus">HMPREF0833_11644</name>
</gene>
<name>F8DGR4_STREP</name>
<dbReference type="PANTHER" id="PTHR37299">
    <property type="entry name" value="TRANSCRIPTIONAL REGULATOR-RELATED"/>
    <property type="match status" value="1"/>
</dbReference>
<dbReference type="EMBL" id="CP002843">
    <property type="protein sequence ID" value="AEH56675.1"/>
    <property type="molecule type" value="Genomic_DNA"/>
</dbReference>
<dbReference type="KEGG" id="scp:HMPREF0833_11644"/>
<dbReference type="PROSITE" id="PS50930">
    <property type="entry name" value="HTH_LYTTR"/>
    <property type="match status" value="1"/>
</dbReference>
<dbReference type="Proteomes" id="UP000001502">
    <property type="component" value="Chromosome"/>
</dbReference>